<sequence length="262" mass="28889">MRYPKFAGSFYPSNPESLLAMLAEFTEKNAKDENVIAIVSPHAGYIYSGRTAGKVHSLLPDVETYVIIGPNHTGWGMPVAVSKDEWSTPLGVVESDLEFIDAMPKITVTPDETAFREEHSLEVQLPFLQYLHKDFKIIAICMGLQDEETAKEVADEILKAAEETGKSFAVVASSDMHHYLPDEECRRLDTKVIEAILSMDVSKYYKTIYEMQASVCGYGPIAVAMIVAKNFGGKAELVHYSTSGDVADKSFVVGYAGIAFRV</sequence>
<dbReference type="Pfam" id="PF01875">
    <property type="entry name" value="Memo"/>
    <property type="match status" value="1"/>
</dbReference>
<dbReference type="CDD" id="cd07361">
    <property type="entry name" value="MEMO_like"/>
    <property type="match status" value="1"/>
</dbReference>
<evidence type="ECO:0000313" key="4">
    <source>
        <dbReference type="EMBL" id="HGU58841.1"/>
    </source>
</evidence>
<dbReference type="InterPro" id="IPR002737">
    <property type="entry name" value="MEMO1_fam"/>
</dbReference>
<proteinExistence type="inferred from homology"/>
<dbReference type="EMBL" id="DTAK01000008">
    <property type="protein sequence ID" value="HGU58841.1"/>
    <property type="molecule type" value="Genomic_DNA"/>
</dbReference>
<gene>
    <name evidence="5" type="ORF">ENL48_01710</name>
    <name evidence="4" type="ORF">ENT89_01260</name>
    <name evidence="3" type="ORF">ENX77_02760</name>
</gene>
<dbReference type="Gene3D" id="3.40.830.10">
    <property type="entry name" value="LigB-like"/>
    <property type="match status" value="1"/>
</dbReference>
<protein>
    <recommendedName>
        <fullName evidence="2">MEMO1 family protein ENL48_01710</fullName>
    </recommendedName>
</protein>
<dbReference type="AlphaFoldDB" id="A0A7C4WDX3"/>
<evidence type="ECO:0000256" key="2">
    <source>
        <dbReference type="HAMAP-Rule" id="MF_00055"/>
    </source>
</evidence>
<dbReference type="NCBIfam" id="NF001987">
    <property type="entry name" value="PRK00782.1"/>
    <property type="match status" value="1"/>
</dbReference>
<dbReference type="HAMAP" id="MF_00055">
    <property type="entry name" value="MEMO1"/>
    <property type="match status" value="1"/>
</dbReference>
<comment type="caution">
    <text evidence="4">The sequence shown here is derived from an EMBL/GenBank/DDBJ whole genome shotgun (WGS) entry which is preliminary data.</text>
</comment>
<accession>A0A7C4WDX3</accession>
<evidence type="ECO:0000256" key="1">
    <source>
        <dbReference type="ARBA" id="ARBA00006315"/>
    </source>
</evidence>
<dbReference type="EMBL" id="DRUC01000030">
    <property type="protein sequence ID" value="HHF47943.1"/>
    <property type="molecule type" value="Genomic_DNA"/>
</dbReference>
<dbReference type="EMBL" id="DTPI01000020">
    <property type="protein sequence ID" value="HGE66038.1"/>
    <property type="molecule type" value="Genomic_DNA"/>
</dbReference>
<organism evidence="4">
    <name type="scientific">Geoglobus ahangari</name>
    <dbReference type="NCBI Taxonomy" id="113653"/>
    <lineage>
        <taxon>Archaea</taxon>
        <taxon>Methanobacteriati</taxon>
        <taxon>Methanobacteriota</taxon>
        <taxon>Archaeoglobi</taxon>
        <taxon>Archaeoglobales</taxon>
        <taxon>Archaeoglobaceae</taxon>
        <taxon>Geoglobus</taxon>
    </lineage>
</organism>
<dbReference type="PANTHER" id="PTHR11060">
    <property type="entry name" value="PROTEIN MEMO1"/>
    <property type="match status" value="1"/>
</dbReference>
<dbReference type="PANTHER" id="PTHR11060:SF0">
    <property type="entry name" value="PROTEIN MEMO1"/>
    <property type="match status" value="1"/>
</dbReference>
<dbReference type="NCBIfam" id="TIGR04336">
    <property type="entry name" value="AmmeMemoSam_B"/>
    <property type="match status" value="1"/>
</dbReference>
<comment type="similarity">
    <text evidence="1 2">Belongs to the MEMO1 family.</text>
</comment>
<name>A0A7C4WDX3_9EURY</name>
<reference evidence="4" key="1">
    <citation type="journal article" date="2020" name="mSystems">
        <title>Genome- and Community-Level Interaction Insights into Carbon Utilization and Element Cycling Functions of Hydrothermarchaeota in Hydrothermal Sediment.</title>
        <authorList>
            <person name="Zhou Z."/>
            <person name="Liu Y."/>
            <person name="Xu W."/>
            <person name="Pan J."/>
            <person name="Luo Z.H."/>
            <person name="Li M."/>
        </authorList>
    </citation>
    <scope>NUCLEOTIDE SEQUENCE [LARGE SCALE GENOMIC DNA]</scope>
    <source>
        <strain evidence="5">SpSt-10</strain>
        <strain evidence="4">SpSt-62</strain>
        <strain evidence="3">SpSt-97</strain>
    </source>
</reference>
<evidence type="ECO:0000313" key="3">
    <source>
        <dbReference type="EMBL" id="HGE66038.1"/>
    </source>
</evidence>
<evidence type="ECO:0000313" key="5">
    <source>
        <dbReference type="EMBL" id="HHF47943.1"/>
    </source>
</evidence>